<evidence type="ECO:0000313" key="5">
    <source>
        <dbReference type="Proteomes" id="UP001314229"/>
    </source>
</evidence>
<feature type="transmembrane region" description="Helical" evidence="2">
    <location>
        <begin position="507"/>
        <end position="528"/>
    </location>
</feature>
<keyword evidence="2" id="KW-0472">Membrane</keyword>
<dbReference type="EMBL" id="CAWUFR010000059">
    <property type="protein sequence ID" value="CAK6962621.1"/>
    <property type="molecule type" value="Genomic_DNA"/>
</dbReference>
<sequence>MLMSGTLYRLLFLAETCLCVYGNPVHLPNFTPTQDGSCDGQCASSVTTHPTESKLSDTKHLSDPILNVGAEGGAGSQGRRTGPEGIALVTQTENGDSLDGRSGLSVAGGEAWSQSSEVKKAGGASEMGNAHRQSKADSVLSANPESTKQPVLTPTGESKQSDMAVSPPRLTPDGFSASSAVPPQMEASSRSKELIQEKQKNNQDGEDRKPPEDGDTLQGKDTETSWPSSTEPPNPSVRIQRLTSQSPIPPSVFASPRTSLSMWGHDGATTSTIPDPLLPEIGPNLVPREDGLESLWTEAARPSGVDTVVPLSQDEATEGTMSSEALPLIFEPFEDVTSEGAAAATAVTLVPGSAQPPAAMATGGMPLSEVDLDQLVTVETDSDGPSHASPLLMPDWTSPWQTSGAELPEPISSLGPSVSQRRAGSEPGLSEDHSDKEEPDEDEEDENSEESVEEESEEDLTDTPKTSSTQPPYSLIPPPPVWVQRNQGLMRSWVELIREKAGYVSGMLAPVGIGITGALLIVGALYSIRMIHRKRRNSFKHQRRKQPREPGTSRQDQAMLLADSSEDEF</sequence>
<dbReference type="Proteomes" id="UP001314229">
    <property type="component" value="Unassembled WGS sequence"/>
</dbReference>
<gene>
    <name evidence="4" type="ORF">FSCOSCO3_A015408</name>
</gene>
<dbReference type="InterPro" id="IPR031524">
    <property type="entry name" value="ARMH4"/>
</dbReference>
<name>A0AAV1NSK3_SCOSC</name>
<dbReference type="PANTHER" id="PTHR21585">
    <property type="entry name" value="FULL-LENGTH CDNA CLONE CS0DC025YL05 OF NEUROBLASTOMA"/>
    <property type="match status" value="1"/>
</dbReference>
<keyword evidence="2" id="KW-0812">Transmembrane</keyword>
<feature type="region of interest" description="Disordered" evidence="1">
    <location>
        <begin position="537"/>
        <end position="569"/>
    </location>
</feature>
<evidence type="ECO:0000256" key="3">
    <source>
        <dbReference type="SAM" id="SignalP"/>
    </source>
</evidence>
<dbReference type="AlphaFoldDB" id="A0AAV1NSK3"/>
<keyword evidence="3" id="KW-0732">Signal</keyword>
<feature type="compositionally biased region" description="Basic residues" evidence="1">
    <location>
        <begin position="537"/>
        <end position="546"/>
    </location>
</feature>
<dbReference type="PANTHER" id="PTHR21585:SF0">
    <property type="entry name" value="ARMADILLO-LIKE HELICAL DOMAIN-CONTAINING PROTEIN 4"/>
    <property type="match status" value="1"/>
</dbReference>
<evidence type="ECO:0000256" key="2">
    <source>
        <dbReference type="SAM" id="Phobius"/>
    </source>
</evidence>
<evidence type="ECO:0000313" key="4">
    <source>
        <dbReference type="EMBL" id="CAK6962621.1"/>
    </source>
</evidence>
<feature type="region of interest" description="Disordered" evidence="1">
    <location>
        <begin position="379"/>
        <end position="481"/>
    </location>
</feature>
<feature type="compositionally biased region" description="Acidic residues" evidence="1">
    <location>
        <begin position="437"/>
        <end position="461"/>
    </location>
</feature>
<feature type="compositionally biased region" description="Polar residues" evidence="1">
    <location>
        <begin position="140"/>
        <end position="163"/>
    </location>
</feature>
<protein>
    <submittedName>
        <fullName evidence="4">Armadillo-like helical domain-containing protein 4</fullName>
    </submittedName>
</protein>
<keyword evidence="5" id="KW-1185">Reference proteome</keyword>
<accession>A0AAV1NSK3</accession>
<feature type="compositionally biased region" description="Basic and acidic residues" evidence="1">
    <location>
        <begin position="189"/>
        <end position="223"/>
    </location>
</feature>
<feature type="region of interest" description="Disordered" evidence="1">
    <location>
        <begin position="91"/>
        <end position="286"/>
    </location>
</feature>
<reference evidence="4 5" key="1">
    <citation type="submission" date="2024-01" db="EMBL/GenBank/DDBJ databases">
        <authorList>
            <person name="Alioto T."/>
            <person name="Alioto T."/>
            <person name="Gomez Garrido J."/>
        </authorList>
    </citation>
    <scope>NUCLEOTIDE SEQUENCE [LARGE SCALE GENOMIC DNA]</scope>
</reference>
<proteinExistence type="predicted"/>
<organism evidence="4 5">
    <name type="scientific">Scomber scombrus</name>
    <name type="common">Atlantic mackerel</name>
    <name type="synonym">Scomber vernalis</name>
    <dbReference type="NCBI Taxonomy" id="13677"/>
    <lineage>
        <taxon>Eukaryota</taxon>
        <taxon>Metazoa</taxon>
        <taxon>Chordata</taxon>
        <taxon>Craniata</taxon>
        <taxon>Vertebrata</taxon>
        <taxon>Euteleostomi</taxon>
        <taxon>Actinopterygii</taxon>
        <taxon>Neopterygii</taxon>
        <taxon>Teleostei</taxon>
        <taxon>Neoteleostei</taxon>
        <taxon>Acanthomorphata</taxon>
        <taxon>Pelagiaria</taxon>
        <taxon>Scombriformes</taxon>
        <taxon>Scombridae</taxon>
        <taxon>Scomber</taxon>
    </lineage>
</organism>
<feature type="chain" id="PRO_5043348337" evidence="3">
    <location>
        <begin position="23"/>
        <end position="569"/>
    </location>
</feature>
<comment type="caution">
    <text evidence="4">The sequence shown here is derived from an EMBL/GenBank/DDBJ whole genome shotgun (WGS) entry which is preliminary data.</text>
</comment>
<feature type="signal peptide" evidence="3">
    <location>
        <begin position="1"/>
        <end position="22"/>
    </location>
</feature>
<evidence type="ECO:0000256" key="1">
    <source>
        <dbReference type="SAM" id="MobiDB-lite"/>
    </source>
</evidence>
<feature type="compositionally biased region" description="Polar residues" evidence="1">
    <location>
        <begin position="463"/>
        <end position="472"/>
    </location>
</feature>
<keyword evidence="2" id="KW-1133">Transmembrane helix</keyword>